<proteinExistence type="predicted"/>
<dbReference type="InterPro" id="IPR009003">
    <property type="entry name" value="Peptidase_S1_PA"/>
</dbReference>
<dbReference type="SUPFAM" id="SSF50494">
    <property type="entry name" value="Trypsin-like serine proteases"/>
    <property type="match status" value="1"/>
</dbReference>
<dbReference type="Gene3D" id="2.40.10.120">
    <property type="match status" value="1"/>
</dbReference>
<evidence type="ECO:0000313" key="3">
    <source>
        <dbReference type="Proteomes" id="UP001597183"/>
    </source>
</evidence>
<dbReference type="PANTHER" id="PTHR43019:SF23">
    <property type="entry name" value="PROTEASE DO-LIKE 5, CHLOROPLASTIC"/>
    <property type="match status" value="1"/>
</dbReference>
<gene>
    <name evidence="2" type="ORF">ACFQ5G_32045</name>
</gene>
<dbReference type="PANTHER" id="PTHR43019">
    <property type="entry name" value="SERINE ENDOPROTEASE DEGS"/>
    <property type="match status" value="1"/>
</dbReference>
<dbReference type="Pfam" id="PF13365">
    <property type="entry name" value="Trypsin_2"/>
    <property type="match status" value="1"/>
</dbReference>
<dbReference type="InterPro" id="IPR001940">
    <property type="entry name" value="Peptidase_S1C"/>
</dbReference>
<comment type="caution">
    <text evidence="2">The sequence shown here is derived from an EMBL/GenBank/DDBJ whole genome shotgun (WGS) entry which is preliminary data.</text>
</comment>
<dbReference type="EC" id="3.4.21.-" evidence="2"/>
<evidence type="ECO:0000313" key="2">
    <source>
        <dbReference type="EMBL" id="MFD1369996.1"/>
    </source>
</evidence>
<sequence>MSSPFEPFTPANGGRRAQEWNWQEEQYQAQDPWSQQQPQYQQYEQPQYQQQYQYQQPVYEAPQQQYQQAYTPPEPRERKNRYKPALFGLVAALVLVSGWQAFRVETIIQNNNDIADVVNSSQDRVEKLEKQQTAANFDSEGIAEDVLPSVFRVRAGEFTGTAFAVSEANGRTSLFTNFHVVEEIFEDGERQVTLERETTRINATIVKVDKEKDLALLRANREIKALGIAAGKVKSGQQVLVAGAPLGLEDSVTTGVISAFRNTEDGPTIQFDAPINPGNSGGPVVNSSRQVVGIATAKARDAEGIGLAIPIEVACETLGACGNG</sequence>
<keyword evidence="3" id="KW-1185">Reference proteome</keyword>
<dbReference type="GO" id="GO:0008233">
    <property type="term" value="F:peptidase activity"/>
    <property type="evidence" value="ECO:0007669"/>
    <property type="project" value="UniProtKB-KW"/>
</dbReference>
<dbReference type="RefSeq" id="WP_317790698.1">
    <property type="nucleotide sequence ID" value="NZ_AP028461.1"/>
</dbReference>
<dbReference type="Proteomes" id="UP001597183">
    <property type="component" value="Unassembled WGS sequence"/>
</dbReference>
<evidence type="ECO:0000256" key="1">
    <source>
        <dbReference type="SAM" id="MobiDB-lite"/>
    </source>
</evidence>
<reference evidence="3" key="1">
    <citation type="journal article" date="2019" name="Int. J. Syst. Evol. Microbiol.">
        <title>The Global Catalogue of Microorganisms (GCM) 10K type strain sequencing project: providing services to taxonomists for standard genome sequencing and annotation.</title>
        <authorList>
            <consortium name="The Broad Institute Genomics Platform"/>
            <consortium name="The Broad Institute Genome Sequencing Center for Infectious Disease"/>
            <person name="Wu L."/>
            <person name="Ma J."/>
        </authorList>
    </citation>
    <scope>NUCLEOTIDE SEQUENCE [LARGE SCALE GENOMIC DNA]</scope>
    <source>
        <strain evidence="3">CCM 7526</strain>
    </source>
</reference>
<dbReference type="EMBL" id="JBHTMK010000043">
    <property type="protein sequence ID" value="MFD1369996.1"/>
    <property type="molecule type" value="Genomic_DNA"/>
</dbReference>
<feature type="compositionally biased region" description="Low complexity" evidence="1">
    <location>
        <begin position="26"/>
        <end position="48"/>
    </location>
</feature>
<protein>
    <submittedName>
        <fullName evidence="2">S1C family serine protease</fullName>
        <ecNumber evidence="2">3.4.21.-</ecNumber>
    </submittedName>
</protein>
<keyword evidence="2" id="KW-0378">Hydrolase</keyword>
<feature type="region of interest" description="Disordered" evidence="1">
    <location>
        <begin position="1"/>
        <end position="48"/>
    </location>
</feature>
<dbReference type="GO" id="GO:0006508">
    <property type="term" value="P:proteolysis"/>
    <property type="evidence" value="ECO:0007669"/>
    <property type="project" value="UniProtKB-KW"/>
</dbReference>
<organism evidence="2 3">
    <name type="scientific">Actinoplanes sichuanensis</name>
    <dbReference type="NCBI Taxonomy" id="512349"/>
    <lineage>
        <taxon>Bacteria</taxon>
        <taxon>Bacillati</taxon>
        <taxon>Actinomycetota</taxon>
        <taxon>Actinomycetes</taxon>
        <taxon>Micromonosporales</taxon>
        <taxon>Micromonosporaceae</taxon>
        <taxon>Actinoplanes</taxon>
    </lineage>
</organism>
<keyword evidence="2" id="KW-0645">Protease</keyword>
<accession>A0ABW4AI07</accession>
<dbReference type="PRINTS" id="PR00834">
    <property type="entry name" value="PROTEASES2C"/>
</dbReference>
<name>A0ABW4AI07_9ACTN</name>